<evidence type="ECO:0000256" key="3">
    <source>
        <dbReference type="ARBA" id="ARBA00014185"/>
    </source>
</evidence>
<dbReference type="PANTHER" id="PTHR11138:SF5">
    <property type="entry name" value="METHIONYL-TRNA FORMYLTRANSFERASE, MITOCHONDRIAL"/>
    <property type="match status" value="1"/>
</dbReference>
<evidence type="ECO:0000313" key="8">
    <source>
        <dbReference type="EMBL" id="RKP06575.1"/>
    </source>
</evidence>
<feature type="domain" description="Formyl transferase C-terminal" evidence="7">
    <location>
        <begin position="272"/>
        <end position="380"/>
    </location>
</feature>
<dbReference type="OrthoDB" id="10268103at2759"/>
<dbReference type="EMBL" id="KZ992857">
    <property type="protein sequence ID" value="RKP06575.1"/>
    <property type="molecule type" value="Genomic_DNA"/>
</dbReference>
<keyword evidence="5" id="KW-0648">Protein biosynthesis</keyword>
<sequence>MLAARHWHRRSARFSPGELGRYWLRMPAATGTAGWRTFTCGTAAREIAEKSAVDAAEGYRVLFFGTDRFSLPSLRILNEERVRSASGLIRKLEVVTLPDRRTGRGMNLHPVPVKQYAQQYGLPVHYPPPKTLRNWTVPMATDGGNFDLAVVVSFGYFLPPSVLDSFRWGGLNVHPSLLPVYRGSAPIMHAIMDGAAETGVTVQELDPHAFDAGRILNAKRLPLSPTARYLELEHELAAVGAQLLLETIAQLSERKQHAISQDVAAVTKAPKVPKEMVVVRWDEQDAITLERIHRALGWKMPLLTHFRGKPMLLRGEVCASSLPDDLAGGDDDATTLPGTVRYRNKPDALYIRCRNGWLQCTQVQAAGKRTLSASDWVNGYQVRSLGAVFESP</sequence>
<dbReference type="NCBIfam" id="TIGR00460">
    <property type="entry name" value="fmt"/>
    <property type="match status" value="1"/>
</dbReference>
<evidence type="ECO:0000313" key="9">
    <source>
        <dbReference type="Proteomes" id="UP000271241"/>
    </source>
</evidence>
<comment type="similarity">
    <text evidence="1">Belongs to the Fmt family.</text>
</comment>
<gene>
    <name evidence="8" type="ORF">THASP1DRAFT_31616</name>
</gene>
<dbReference type="PANTHER" id="PTHR11138">
    <property type="entry name" value="METHIONYL-TRNA FORMYLTRANSFERASE"/>
    <property type="match status" value="1"/>
</dbReference>
<dbReference type="CDD" id="cd08646">
    <property type="entry name" value="FMT_core_Met-tRNA-FMT_N"/>
    <property type="match status" value="1"/>
</dbReference>
<dbReference type="InterPro" id="IPR036477">
    <property type="entry name" value="Formyl_transf_N_sf"/>
</dbReference>
<evidence type="ECO:0000256" key="4">
    <source>
        <dbReference type="ARBA" id="ARBA00022679"/>
    </source>
</evidence>
<dbReference type="Pfam" id="PF00551">
    <property type="entry name" value="Formyl_trans_N"/>
    <property type="match status" value="1"/>
</dbReference>
<proteinExistence type="inferred from homology"/>
<dbReference type="Pfam" id="PF02911">
    <property type="entry name" value="Formyl_trans_C"/>
    <property type="match status" value="1"/>
</dbReference>
<reference evidence="9" key="1">
    <citation type="journal article" date="2018" name="Nat. Microbiol.">
        <title>Leveraging single-cell genomics to expand the fungal tree of life.</title>
        <authorList>
            <person name="Ahrendt S.R."/>
            <person name="Quandt C.A."/>
            <person name="Ciobanu D."/>
            <person name="Clum A."/>
            <person name="Salamov A."/>
            <person name="Andreopoulos B."/>
            <person name="Cheng J.F."/>
            <person name="Woyke T."/>
            <person name="Pelin A."/>
            <person name="Henrissat B."/>
            <person name="Reynolds N.K."/>
            <person name="Benny G.L."/>
            <person name="Smith M.E."/>
            <person name="James T.Y."/>
            <person name="Grigoriev I.V."/>
        </authorList>
    </citation>
    <scope>NUCLEOTIDE SEQUENCE [LARGE SCALE GENOMIC DNA]</scope>
    <source>
        <strain evidence="9">RSA 1356</strain>
    </source>
</reference>
<dbReference type="InterPro" id="IPR005793">
    <property type="entry name" value="Formyl_trans_C"/>
</dbReference>
<dbReference type="InterPro" id="IPR005794">
    <property type="entry name" value="Fmt"/>
</dbReference>
<dbReference type="SUPFAM" id="SSF50486">
    <property type="entry name" value="FMT C-terminal domain-like"/>
    <property type="match status" value="1"/>
</dbReference>
<keyword evidence="4 8" id="KW-0808">Transferase</keyword>
<evidence type="ECO:0000256" key="1">
    <source>
        <dbReference type="ARBA" id="ARBA00010699"/>
    </source>
</evidence>
<dbReference type="Proteomes" id="UP000271241">
    <property type="component" value="Unassembled WGS sequence"/>
</dbReference>
<evidence type="ECO:0000256" key="2">
    <source>
        <dbReference type="ARBA" id="ARBA00012261"/>
    </source>
</evidence>
<feature type="domain" description="Formyl transferase N-terminal" evidence="6">
    <location>
        <begin position="77"/>
        <end position="248"/>
    </location>
</feature>
<evidence type="ECO:0000259" key="7">
    <source>
        <dbReference type="Pfam" id="PF02911"/>
    </source>
</evidence>
<dbReference type="GO" id="GO:0005739">
    <property type="term" value="C:mitochondrion"/>
    <property type="evidence" value="ECO:0007669"/>
    <property type="project" value="TreeGrafter"/>
</dbReference>
<dbReference type="STRING" id="78915.A0A4P9XL96"/>
<dbReference type="SUPFAM" id="SSF53328">
    <property type="entry name" value="Formyltransferase"/>
    <property type="match status" value="1"/>
</dbReference>
<dbReference type="AlphaFoldDB" id="A0A4P9XL96"/>
<dbReference type="GO" id="GO:0004479">
    <property type="term" value="F:methionyl-tRNA formyltransferase activity"/>
    <property type="evidence" value="ECO:0007669"/>
    <property type="project" value="UniProtKB-EC"/>
</dbReference>
<dbReference type="Gene3D" id="3.40.50.12230">
    <property type="match status" value="1"/>
</dbReference>
<dbReference type="InterPro" id="IPR011034">
    <property type="entry name" value="Formyl_transferase-like_C_sf"/>
</dbReference>
<protein>
    <recommendedName>
        <fullName evidence="3">Methionyl-tRNA formyltransferase, mitochondrial</fullName>
        <ecNumber evidence="2">2.1.2.9</ecNumber>
    </recommendedName>
</protein>
<name>A0A4P9XL96_9FUNG</name>
<accession>A0A4P9XL96</accession>
<organism evidence="8 9">
    <name type="scientific">Thamnocephalis sphaerospora</name>
    <dbReference type="NCBI Taxonomy" id="78915"/>
    <lineage>
        <taxon>Eukaryota</taxon>
        <taxon>Fungi</taxon>
        <taxon>Fungi incertae sedis</taxon>
        <taxon>Zoopagomycota</taxon>
        <taxon>Zoopagomycotina</taxon>
        <taxon>Zoopagomycetes</taxon>
        <taxon>Zoopagales</taxon>
        <taxon>Sigmoideomycetaceae</taxon>
        <taxon>Thamnocephalis</taxon>
    </lineage>
</organism>
<dbReference type="InterPro" id="IPR041711">
    <property type="entry name" value="Met-tRNA-FMT_N"/>
</dbReference>
<keyword evidence="9" id="KW-1185">Reference proteome</keyword>
<evidence type="ECO:0000259" key="6">
    <source>
        <dbReference type="Pfam" id="PF00551"/>
    </source>
</evidence>
<evidence type="ECO:0000256" key="5">
    <source>
        <dbReference type="ARBA" id="ARBA00022917"/>
    </source>
</evidence>
<dbReference type="InterPro" id="IPR002376">
    <property type="entry name" value="Formyl_transf_N"/>
</dbReference>
<dbReference type="EC" id="2.1.2.9" evidence="2"/>